<evidence type="ECO:0000256" key="27">
    <source>
        <dbReference type="ARBA" id="ARBA00033987"/>
    </source>
</evidence>
<keyword evidence="10 32" id="KW-0328">Glycosyltransferase</keyword>
<dbReference type="GO" id="GO:0008270">
    <property type="term" value="F:zinc ion binding"/>
    <property type="evidence" value="ECO:0007669"/>
    <property type="project" value="UniProtKB-KW"/>
</dbReference>
<evidence type="ECO:0000256" key="18">
    <source>
        <dbReference type="ARBA" id="ARBA00022859"/>
    </source>
</evidence>
<name>A0AAW1K5I6_POPJA</name>
<keyword evidence="11 32" id="KW-0808">Transferase</keyword>
<keyword evidence="22" id="KW-0804">Transcription</keyword>
<dbReference type="InterPro" id="IPR036930">
    <property type="entry name" value="WGR_dom_sf"/>
</dbReference>
<evidence type="ECO:0000256" key="10">
    <source>
        <dbReference type="ARBA" id="ARBA00022676"/>
    </source>
</evidence>
<evidence type="ECO:0000313" key="40">
    <source>
        <dbReference type="Proteomes" id="UP001458880"/>
    </source>
</evidence>
<dbReference type="PROSITE" id="PS51060">
    <property type="entry name" value="PARP_ALPHA_HD"/>
    <property type="match status" value="1"/>
</dbReference>
<dbReference type="GO" id="GO:0005829">
    <property type="term" value="C:cytosol"/>
    <property type="evidence" value="ECO:0007669"/>
    <property type="project" value="UniProtKB-SubCell"/>
</dbReference>
<evidence type="ECO:0000256" key="17">
    <source>
        <dbReference type="ARBA" id="ARBA00022833"/>
    </source>
</evidence>
<dbReference type="GO" id="GO:0003950">
    <property type="term" value="F:NAD+ poly-ADP-ribosyltransferase activity"/>
    <property type="evidence" value="ECO:0007669"/>
    <property type="project" value="UniProtKB-UniRule"/>
</dbReference>
<dbReference type="FunFam" id="1.20.142.10:FF:000001">
    <property type="entry name" value="Poly [ADP-ribose] polymerase"/>
    <property type="match status" value="1"/>
</dbReference>
<dbReference type="CDD" id="cd01437">
    <property type="entry name" value="parp_like"/>
    <property type="match status" value="1"/>
</dbReference>
<dbReference type="InterPro" id="IPR036616">
    <property type="entry name" value="Poly(ADP-ribose)pol_reg_dom_sf"/>
</dbReference>
<evidence type="ECO:0000256" key="22">
    <source>
        <dbReference type="ARBA" id="ARBA00023163"/>
    </source>
</evidence>
<dbReference type="InterPro" id="IPR008893">
    <property type="entry name" value="WGR_domain"/>
</dbReference>
<dbReference type="SUPFAM" id="SSF56399">
    <property type="entry name" value="ADP-ribosylation"/>
    <property type="match status" value="1"/>
</dbReference>
<proteinExistence type="inferred from homology"/>
<evidence type="ECO:0000256" key="21">
    <source>
        <dbReference type="ARBA" id="ARBA00023125"/>
    </source>
</evidence>
<dbReference type="PANTHER" id="PTHR10459:SF112">
    <property type="entry name" value="POLY [ADP-RIBOSE] POLYMERASE 1"/>
    <property type="match status" value="1"/>
</dbReference>
<dbReference type="GO" id="GO:1990404">
    <property type="term" value="F:NAD+-protein mono-ADP-ribosyltransferase activity"/>
    <property type="evidence" value="ECO:0007669"/>
    <property type="project" value="TreeGrafter"/>
</dbReference>
<dbReference type="PROSITE" id="PS51977">
    <property type="entry name" value="WGR"/>
    <property type="match status" value="1"/>
</dbReference>
<evidence type="ECO:0000259" key="34">
    <source>
        <dbReference type="PROSITE" id="PS50064"/>
    </source>
</evidence>
<evidence type="ECO:0000256" key="12">
    <source>
        <dbReference type="ARBA" id="ARBA00022695"/>
    </source>
</evidence>
<comment type="similarity">
    <text evidence="26">Belongs to the ARTD/PARP family.</text>
</comment>
<accession>A0AAW1K5I6</accession>
<keyword evidence="7" id="KW-1017">Isopeptide bond</keyword>
<evidence type="ECO:0000256" key="32">
    <source>
        <dbReference type="PIRNR" id="PIRNR000489"/>
    </source>
</evidence>
<evidence type="ECO:0000256" key="29">
    <source>
        <dbReference type="ARBA" id="ARBA00048339"/>
    </source>
</evidence>
<dbReference type="SUPFAM" id="SSF52113">
    <property type="entry name" value="BRCT domain"/>
    <property type="match status" value="1"/>
</dbReference>
<sequence>MDLPYRAEYAKSGRASCKGCKSAIAQGTLRLAVMVQSSMFDGKAANWYHFMCFFGKQRPKTVDDIAHFESLRFDDQKKIREKIEEGGSVVVLPSKKGTKRSAATAAAAGLKDYKIEYAKSGRAGCRGCEQKILKDEIRISKKDFQTEVGMKYGGQDMWHHLTCFAKLRSELGYFAGGDSLPGFNSLKKDDQKEVKTQLPPIKQEGVPDIKKPKAEDSKLDKEIEAQNKIMFKYRDQLQNDLSKKQLEHLFEVNDQQIPIGVEMMLDRLADIMTFGALRPCKVCKGQLAFDKGGYVCQGNLTEWTKCEKLEKTPERVKFIVPTEYAAEYPFLKKYKYVPRTRILKDVNPTVVATVKKEETEDSIPKVEREKPPLYEMEFVILGKPRRGKDQIKKEITKLGGKVVTKIKNSVMAIISTTEEVEKNTSRMCEAHDENIHVVSEDFLDCAKDYNGRIPELVTEKSIASWGSDPNTRLPPEPSKSQKSKSLYTKSGPSKIKMTVKGGSAVDPDSGIADIAHVYKDGDDKYSVVLCLTDIQRKKNSYYKLQLIQADTGSRYWLFRSWGRIGTNIGNTKLEEMDSLHTAKREFCTLYEERTGNLWELRHDFKKIPGRMYPIDIDYGEEEQDAKLQINSEIPSKLPAPVQNLMKIIFDINSMKQVLMEFELDTEKMPLGKLSKKQIHNAYSVLTELQALVNKNASNSQFIDATNRFYTFVPHSFGVDNPPVISDTETIKKKIEMLDSLMELEVAYNLMKTSSGDNGVDSYYEQLKTEIDVLDRDADEFTIIREYVKNTHAPTHSQYDLDIVEVFKVKRHGEEKRHKPFRKLHNRKLLWHGSRKTNFAGILSQGLRIAPPEAPVTGYMFGKGIYFADMVSKSANYCCTNSVDKTGLMLLCEVALGDMYERPHADYIEKLPKGKHSCKGVGRTHPDPSLVKKIGDVEVPVGKPMAVDGKGQTSLLYNEYIVYDVAQVNIKYLLQMNFKYKY</sequence>
<gene>
    <name evidence="39" type="ORF">QE152_g24818</name>
</gene>
<dbReference type="InterPro" id="IPR038650">
    <property type="entry name" value="PADR1_C_dom_sf"/>
</dbReference>
<dbReference type="EMBL" id="JASPKY010000261">
    <property type="protein sequence ID" value="KAK9712582.1"/>
    <property type="molecule type" value="Genomic_DNA"/>
</dbReference>
<evidence type="ECO:0000256" key="23">
    <source>
        <dbReference type="ARBA" id="ARBA00023242"/>
    </source>
</evidence>
<evidence type="ECO:0000313" key="39">
    <source>
        <dbReference type="EMBL" id="KAK9712582.1"/>
    </source>
</evidence>
<feature type="domain" description="WGR" evidence="38">
    <location>
        <begin position="514"/>
        <end position="611"/>
    </location>
</feature>
<dbReference type="Pfam" id="PF00533">
    <property type="entry name" value="BRCT"/>
    <property type="match status" value="1"/>
</dbReference>
<dbReference type="GO" id="GO:0005694">
    <property type="term" value="C:chromosome"/>
    <property type="evidence" value="ECO:0007669"/>
    <property type="project" value="UniProtKB-SubCell"/>
</dbReference>
<reference evidence="39 40" key="1">
    <citation type="journal article" date="2024" name="BMC Genomics">
        <title>De novo assembly and annotation of Popillia japonica's genome with initial clues to its potential as an invasive pest.</title>
        <authorList>
            <person name="Cucini C."/>
            <person name="Boschi S."/>
            <person name="Funari R."/>
            <person name="Cardaioli E."/>
            <person name="Iannotti N."/>
            <person name="Marturano G."/>
            <person name="Paoli F."/>
            <person name="Bruttini M."/>
            <person name="Carapelli A."/>
            <person name="Frati F."/>
            <person name="Nardi F."/>
        </authorList>
    </citation>
    <scope>NUCLEOTIDE SEQUENCE [LARGE SCALE GENOMIC DNA]</scope>
    <source>
        <strain evidence="39">DMR45628</strain>
    </source>
</reference>
<evidence type="ECO:0000256" key="15">
    <source>
        <dbReference type="ARBA" id="ARBA00022765"/>
    </source>
</evidence>
<evidence type="ECO:0000259" key="35">
    <source>
        <dbReference type="PROSITE" id="PS50172"/>
    </source>
</evidence>
<evidence type="ECO:0000256" key="20">
    <source>
        <dbReference type="ARBA" id="ARBA00023027"/>
    </source>
</evidence>
<evidence type="ECO:0000256" key="8">
    <source>
        <dbReference type="ARBA" id="ARBA00022533"/>
    </source>
</evidence>
<dbReference type="FunFam" id="3.40.50.10190:FF:000051">
    <property type="entry name" value="Poly [ADP-ribose] polymerase"/>
    <property type="match status" value="1"/>
</dbReference>
<comment type="catalytic activity">
    <reaction evidence="27 32">
        <text>NAD(+) + (ADP-D-ribosyl)n-acceptor = nicotinamide + (ADP-D-ribosyl)n+1-acceptor + H(+).</text>
        <dbReference type="EC" id="2.4.2.30"/>
    </reaction>
</comment>
<evidence type="ECO:0000256" key="24">
    <source>
        <dbReference type="ARBA" id="ARBA00024159"/>
    </source>
</evidence>
<keyword evidence="17 32" id="KW-0862">Zinc</keyword>
<dbReference type="AlphaFoldDB" id="A0AAW1K5I6"/>
<evidence type="ECO:0000256" key="11">
    <source>
        <dbReference type="ARBA" id="ARBA00022679"/>
    </source>
</evidence>
<comment type="catalytic activity">
    <reaction evidence="29">
        <text>L-tyrosyl-[protein] + NAD(+) = O-(ADP-D-ribosyl)-L-tyrosyl-[protein] + nicotinamide + H(+)</text>
        <dbReference type="Rhea" id="RHEA:58236"/>
        <dbReference type="Rhea" id="RHEA-COMP:10136"/>
        <dbReference type="Rhea" id="RHEA-COMP:15092"/>
        <dbReference type="ChEBI" id="CHEBI:15378"/>
        <dbReference type="ChEBI" id="CHEBI:17154"/>
        <dbReference type="ChEBI" id="CHEBI:46858"/>
        <dbReference type="ChEBI" id="CHEBI:57540"/>
        <dbReference type="ChEBI" id="CHEBI:142557"/>
    </reaction>
    <physiologicalReaction direction="left-to-right" evidence="29">
        <dbReference type="Rhea" id="RHEA:58237"/>
    </physiologicalReaction>
</comment>
<evidence type="ECO:0000256" key="13">
    <source>
        <dbReference type="ARBA" id="ARBA00022723"/>
    </source>
</evidence>
<dbReference type="Gene3D" id="1.20.142.10">
    <property type="entry name" value="Poly(ADP-ribose) polymerase, regulatory domain"/>
    <property type="match status" value="1"/>
</dbReference>
<dbReference type="Pfam" id="PF00645">
    <property type="entry name" value="zf-PARP"/>
    <property type="match status" value="2"/>
</dbReference>
<keyword evidence="9" id="KW-0399">Innate immunity</keyword>
<dbReference type="Gene3D" id="1.10.20.130">
    <property type="match status" value="1"/>
</dbReference>
<dbReference type="InterPro" id="IPR001510">
    <property type="entry name" value="Znf_PARP"/>
</dbReference>
<feature type="domain" description="PARP alpha-helical" evidence="37">
    <location>
        <begin position="634"/>
        <end position="751"/>
    </location>
</feature>
<comment type="caution">
    <text evidence="39">The sequence shown here is derived from an EMBL/GenBank/DDBJ whole genome shotgun (WGS) entry which is preliminary data.</text>
</comment>
<dbReference type="InterPro" id="IPR004102">
    <property type="entry name" value="Poly(ADP-ribose)pol_reg_dom"/>
</dbReference>
<dbReference type="PANTHER" id="PTHR10459">
    <property type="entry name" value="DNA LIGASE"/>
    <property type="match status" value="1"/>
</dbReference>
<keyword evidence="5" id="KW-0158">Chromosome</keyword>
<evidence type="ECO:0000259" key="36">
    <source>
        <dbReference type="PROSITE" id="PS51059"/>
    </source>
</evidence>
<dbReference type="Gene3D" id="3.40.50.10190">
    <property type="entry name" value="BRCT domain"/>
    <property type="match status" value="1"/>
</dbReference>
<dbReference type="Pfam" id="PF00644">
    <property type="entry name" value="PARP"/>
    <property type="match status" value="1"/>
</dbReference>
<evidence type="ECO:0000259" key="38">
    <source>
        <dbReference type="PROSITE" id="PS51977"/>
    </source>
</evidence>
<dbReference type="InterPro" id="IPR001357">
    <property type="entry name" value="BRCT_dom"/>
</dbReference>
<keyword evidence="18" id="KW-0391">Immunity</keyword>
<keyword evidence="21 32" id="KW-0238">DNA-binding</keyword>
<keyword evidence="23 32" id="KW-0539">Nucleus</keyword>
<evidence type="ECO:0000256" key="16">
    <source>
        <dbReference type="ARBA" id="ARBA00022771"/>
    </source>
</evidence>
<dbReference type="EC" id="2.4.2.30" evidence="4 32"/>
<dbReference type="InterPro" id="IPR050800">
    <property type="entry name" value="ARTD/PARP"/>
</dbReference>
<evidence type="ECO:0000256" key="5">
    <source>
        <dbReference type="ARBA" id="ARBA00022454"/>
    </source>
</evidence>
<comment type="catalytic activity">
    <reaction evidence="28">
        <text>L-histidyl-[protein] + NAD(+) = N(tele)-(ADP-D-ribosyl)-L-histidyl-[protein] + nicotinamide + H(+)</text>
        <dbReference type="Rhea" id="RHEA:72071"/>
        <dbReference type="Rhea" id="RHEA-COMP:9745"/>
        <dbReference type="Rhea" id="RHEA-COMP:18085"/>
        <dbReference type="ChEBI" id="CHEBI:15378"/>
        <dbReference type="ChEBI" id="CHEBI:17154"/>
        <dbReference type="ChEBI" id="CHEBI:29979"/>
        <dbReference type="ChEBI" id="CHEBI:57540"/>
        <dbReference type="ChEBI" id="CHEBI:191398"/>
    </reaction>
    <physiologicalReaction direction="left-to-right" evidence="28">
        <dbReference type="Rhea" id="RHEA:72072"/>
    </physiologicalReaction>
</comment>
<evidence type="ECO:0000256" key="1">
    <source>
        <dbReference type="ARBA" id="ARBA00004286"/>
    </source>
</evidence>
<evidence type="ECO:0000256" key="3">
    <source>
        <dbReference type="ARBA" id="ARBA00004604"/>
    </source>
</evidence>
<keyword evidence="20 32" id="KW-0520">NAD</keyword>
<evidence type="ECO:0000256" key="31">
    <source>
        <dbReference type="ARBA" id="ARBA00071874"/>
    </source>
</evidence>
<dbReference type="InterPro" id="IPR012317">
    <property type="entry name" value="Poly(ADP-ribose)pol_cat_dom"/>
</dbReference>
<dbReference type="SMART" id="SM00773">
    <property type="entry name" value="WGR"/>
    <property type="match status" value="1"/>
</dbReference>
<dbReference type="GO" id="GO:0016779">
    <property type="term" value="F:nucleotidyltransferase activity"/>
    <property type="evidence" value="ECO:0007669"/>
    <property type="project" value="UniProtKB-KW"/>
</dbReference>
<evidence type="ECO:0000256" key="9">
    <source>
        <dbReference type="ARBA" id="ARBA00022588"/>
    </source>
</evidence>
<dbReference type="GO" id="GO:0006302">
    <property type="term" value="P:double-strand break repair"/>
    <property type="evidence" value="ECO:0007669"/>
    <property type="project" value="TreeGrafter"/>
</dbReference>
<keyword evidence="14" id="KW-0677">Repeat</keyword>
<comment type="catalytic activity">
    <reaction evidence="30">
        <text>L-seryl-[protein] + NAD(+) = O-(ADP-D-ribosyl)-L-seryl-[protein] + nicotinamide + H(+)</text>
        <dbReference type="Rhea" id="RHEA:58232"/>
        <dbReference type="Rhea" id="RHEA-COMP:9863"/>
        <dbReference type="Rhea" id="RHEA-COMP:15091"/>
        <dbReference type="ChEBI" id="CHEBI:15378"/>
        <dbReference type="ChEBI" id="CHEBI:17154"/>
        <dbReference type="ChEBI" id="CHEBI:29999"/>
        <dbReference type="ChEBI" id="CHEBI:57540"/>
        <dbReference type="ChEBI" id="CHEBI:142556"/>
    </reaction>
    <physiologicalReaction direction="left-to-right" evidence="30">
        <dbReference type="Rhea" id="RHEA:58233"/>
    </physiologicalReaction>
</comment>
<keyword evidence="12" id="KW-0548">Nucleotidyltransferase</keyword>
<dbReference type="InterPro" id="IPR012982">
    <property type="entry name" value="PARP1-like_PADR1_Zn_ribbon"/>
</dbReference>
<dbReference type="CDD" id="cd17747">
    <property type="entry name" value="BRCT_PARP1"/>
    <property type="match status" value="1"/>
</dbReference>
<dbReference type="GO" id="GO:0045087">
    <property type="term" value="P:innate immune response"/>
    <property type="evidence" value="ECO:0007669"/>
    <property type="project" value="UniProtKB-KW"/>
</dbReference>
<dbReference type="PIRSF" id="PIRSF000489">
    <property type="entry name" value="NAD_ADPRT"/>
    <property type="match status" value="1"/>
</dbReference>
<keyword evidence="15" id="KW-0013">ADP-ribosylation</keyword>
<keyword evidence="16" id="KW-0863">Zinc-finger</keyword>
<feature type="domain" description="BRCT" evidence="35">
    <location>
        <begin position="368"/>
        <end position="443"/>
    </location>
</feature>
<dbReference type="Pfam" id="PF05406">
    <property type="entry name" value="WGR"/>
    <property type="match status" value="1"/>
</dbReference>
<dbReference type="SMART" id="SM01336">
    <property type="entry name" value="zf-PARP"/>
    <property type="match status" value="2"/>
</dbReference>
<evidence type="ECO:0000256" key="33">
    <source>
        <dbReference type="SAM" id="MobiDB-lite"/>
    </source>
</evidence>
<keyword evidence="8" id="KW-0021">Allosteric enzyme</keyword>
<organism evidence="39 40">
    <name type="scientific">Popillia japonica</name>
    <name type="common">Japanese beetle</name>
    <dbReference type="NCBI Taxonomy" id="7064"/>
    <lineage>
        <taxon>Eukaryota</taxon>
        <taxon>Metazoa</taxon>
        <taxon>Ecdysozoa</taxon>
        <taxon>Arthropoda</taxon>
        <taxon>Hexapoda</taxon>
        <taxon>Insecta</taxon>
        <taxon>Pterygota</taxon>
        <taxon>Neoptera</taxon>
        <taxon>Endopterygota</taxon>
        <taxon>Coleoptera</taxon>
        <taxon>Polyphaga</taxon>
        <taxon>Scarabaeiformia</taxon>
        <taxon>Scarabaeidae</taxon>
        <taxon>Rutelinae</taxon>
        <taxon>Popillia</taxon>
    </lineage>
</organism>
<protein>
    <recommendedName>
        <fullName evidence="31 32">Poly [ADP-ribose] polymerase</fullName>
        <ecNumber evidence="4 32">2.4.2.30</ecNumber>
    </recommendedName>
</protein>
<dbReference type="PROSITE" id="PS52007">
    <property type="entry name" value="PADR1"/>
    <property type="match status" value="1"/>
</dbReference>
<dbReference type="InterPro" id="IPR008288">
    <property type="entry name" value="PARP"/>
</dbReference>
<evidence type="ECO:0000256" key="26">
    <source>
        <dbReference type="ARBA" id="ARBA00024347"/>
    </source>
</evidence>
<dbReference type="GO" id="GO:0070212">
    <property type="term" value="P:protein poly-ADP-ribosylation"/>
    <property type="evidence" value="ECO:0007669"/>
    <property type="project" value="TreeGrafter"/>
</dbReference>
<evidence type="ECO:0000256" key="6">
    <source>
        <dbReference type="ARBA" id="ARBA00022490"/>
    </source>
</evidence>
<dbReference type="FunFam" id="3.90.228.10:FF:000002">
    <property type="entry name" value="Poly [ADP-ribose] polymerase"/>
    <property type="match status" value="1"/>
</dbReference>
<feature type="domain" description="PARP-type" evidence="34">
    <location>
        <begin position="113"/>
        <end position="202"/>
    </location>
</feature>
<dbReference type="InterPro" id="IPR036420">
    <property type="entry name" value="BRCT_dom_sf"/>
</dbReference>
<evidence type="ECO:0000256" key="4">
    <source>
        <dbReference type="ARBA" id="ARBA00012020"/>
    </source>
</evidence>
<keyword evidence="6" id="KW-0963">Cytoplasm</keyword>
<dbReference type="Gene3D" id="2.20.25.630">
    <property type="match status" value="1"/>
</dbReference>
<evidence type="ECO:0000256" key="2">
    <source>
        <dbReference type="ARBA" id="ARBA00004514"/>
    </source>
</evidence>
<comment type="subcellular location">
    <subcellularLocation>
        <location evidence="1">Chromosome</location>
    </subcellularLocation>
    <subcellularLocation>
        <location evidence="2">Cytoplasm</location>
        <location evidence="2">Cytosol</location>
    </subcellularLocation>
    <subcellularLocation>
        <location evidence="3">Nucleus</location>
        <location evidence="3">Nucleolus</location>
    </subcellularLocation>
</comment>
<dbReference type="GO" id="GO:0051287">
    <property type="term" value="F:NAD binding"/>
    <property type="evidence" value="ECO:0007669"/>
    <property type="project" value="UniProtKB-UniRule"/>
</dbReference>
<dbReference type="Gene3D" id="3.90.228.10">
    <property type="match status" value="1"/>
</dbReference>
<keyword evidence="13 32" id="KW-0479">Metal-binding</keyword>
<dbReference type="PROSITE" id="PS51059">
    <property type="entry name" value="PARP_CATALYTIC"/>
    <property type="match status" value="1"/>
</dbReference>
<dbReference type="FunFam" id="3.30.1740.10:FF:000006">
    <property type="entry name" value="Poly [ADP-ribose] polymerase"/>
    <property type="match status" value="1"/>
</dbReference>
<dbReference type="SUPFAM" id="SSF57716">
    <property type="entry name" value="Glucocorticoid receptor-like (DNA-binding domain)"/>
    <property type="match status" value="2"/>
</dbReference>
<dbReference type="PROSITE" id="PS50172">
    <property type="entry name" value="BRCT"/>
    <property type="match status" value="1"/>
</dbReference>
<dbReference type="SMART" id="SM01335">
    <property type="entry name" value="PADR1"/>
    <property type="match status" value="1"/>
</dbReference>
<dbReference type="Pfam" id="PF02877">
    <property type="entry name" value="PARP_reg"/>
    <property type="match status" value="1"/>
</dbReference>
<dbReference type="Gene3D" id="3.30.1740.10">
    <property type="entry name" value="Zinc finger, PARP-type"/>
    <property type="match status" value="2"/>
</dbReference>
<evidence type="ECO:0000256" key="19">
    <source>
        <dbReference type="ARBA" id="ARBA00023015"/>
    </source>
</evidence>
<dbReference type="PROSITE" id="PS50064">
    <property type="entry name" value="ZF_PARP_2"/>
    <property type="match status" value="2"/>
</dbReference>
<evidence type="ECO:0000256" key="14">
    <source>
        <dbReference type="ARBA" id="ARBA00022737"/>
    </source>
</evidence>
<dbReference type="CDD" id="cd08001">
    <property type="entry name" value="WGR_PARP1_like"/>
    <property type="match status" value="1"/>
</dbReference>
<evidence type="ECO:0000256" key="25">
    <source>
        <dbReference type="ARBA" id="ARBA00024164"/>
    </source>
</evidence>
<dbReference type="SUPFAM" id="SSF47587">
    <property type="entry name" value="Domain of poly(ADP-ribose) polymerase"/>
    <property type="match status" value="1"/>
</dbReference>
<comment type="catalytic activity">
    <reaction evidence="24">
        <text>L-glutamyl-[protein] + NAD(+) = 5-O-(ADP-D-ribosyl)-L-glutamyl-[protein] + nicotinamide</text>
        <dbReference type="Rhea" id="RHEA:58224"/>
        <dbReference type="Rhea" id="RHEA-COMP:10208"/>
        <dbReference type="Rhea" id="RHEA-COMP:15089"/>
        <dbReference type="ChEBI" id="CHEBI:17154"/>
        <dbReference type="ChEBI" id="CHEBI:29973"/>
        <dbReference type="ChEBI" id="CHEBI:57540"/>
        <dbReference type="ChEBI" id="CHEBI:142540"/>
    </reaction>
    <physiologicalReaction direction="left-to-right" evidence="24">
        <dbReference type="Rhea" id="RHEA:58225"/>
    </physiologicalReaction>
</comment>
<feature type="domain" description="PARP catalytic" evidence="36">
    <location>
        <begin position="757"/>
        <end position="981"/>
    </location>
</feature>
<dbReference type="InterPro" id="IPR036957">
    <property type="entry name" value="Znf_PARP_sf"/>
</dbReference>
<feature type="region of interest" description="Disordered" evidence="33">
    <location>
        <begin position="464"/>
        <end position="492"/>
    </location>
</feature>
<keyword evidence="40" id="KW-1185">Reference proteome</keyword>
<keyword evidence="19" id="KW-0805">Transcription regulation</keyword>
<dbReference type="GO" id="GO:0003677">
    <property type="term" value="F:DNA binding"/>
    <property type="evidence" value="ECO:0007669"/>
    <property type="project" value="UniProtKB-UniRule"/>
</dbReference>
<feature type="domain" description="PARP-type" evidence="34">
    <location>
        <begin position="5"/>
        <end position="87"/>
    </location>
</feature>
<dbReference type="SMART" id="SM00292">
    <property type="entry name" value="BRCT"/>
    <property type="match status" value="1"/>
</dbReference>
<dbReference type="Proteomes" id="UP001458880">
    <property type="component" value="Unassembled WGS sequence"/>
</dbReference>
<dbReference type="Pfam" id="PF21728">
    <property type="entry name" value="PADR1_N"/>
    <property type="match status" value="1"/>
</dbReference>
<dbReference type="Pfam" id="PF08063">
    <property type="entry name" value="Zn_ribbon_PADR1"/>
    <property type="match status" value="1"/>
</dbReference>
<dbReference type="InterPro" id="IPR049296">
    <property type="entry name" value="PARP1-like_PADR1_N"/>
</dbReference>
<evidence type="ECO:0000256" key="7">
    <source>
        <dbReference type="ARBA" id="ARBA00022499"/>
    </source>
</evidence>
<dbReference type="GO" id="GO:0005730">
    <property type="term" value="C:nucleolus"/>
    <property type="evidence" value="ECO:0007669"/>
    <property type="project" value="UniProtKB-SubCell"/>
</dbReference>
<dbReference type="SUPFAM" id="SSF142921">
    <property type="entry name" value="WGR domain-like"/>
    <property type="match status" value="1"/>
</dbReference>
<evidence type="ECO:0000256" key="28">
    <source>
        <dbReference type="ARBA" id="ARBA00048241"/>
    </source>
</evidence>
<comment type="catalytic activity">
    <reaction evidence="25">
        <text>L-aspartyl-[protein] + NAD(+) = 4-O-(ADP-D-ribosyl)-L-aspartyl-[protein] + nicotinamide</text>
        <dbReference type="Rhea" id="RHEA:54424"/>
        <dbReference type="Rhea" id="RHEA-COMP:9867"/>
        <dbReference type="Rhea" id="RHEA-COMP:13832"/>
        <dbReference type="ChEBI" id="CHEBI:17154"/>
        <dbReference type="ChEBI" id="CHEBI:29961"/>
        <dbReference type="ChEBI" id="CHEBI:57540"/>
        <dbReference type="ChEBI" id="CHEBI:138102"/>
    </reaction>
    <physiologicalReaction direction="left-to-right" evidence="25">
        <dbReference type="Rhea" id="RHEA:54425"/>
    </physiologicalReaction>
</comment>
<evidence type="ECO:0000256" key="30">
    <source>
        <dbReference type="ARBA" id="ARBA00048575"/>
    </source>
</evidence>
<evidence type="ECO:0000259" key="37">
    <source>
        <dbReference type="PROSITE" id="PS51060"/>
    </source>
</evidence>